<dbReference type="SUPFAM" id="SSF47598">
    <property type="entry name" value="Ribbon-helix-helix"/>
    <property type="match status" value="1"/>
</dbReference>
<protein>
    <submittedName>
        <fullName evidence="1">Type II toxin-antitoxin system HicB family antitoxin</fullName>
    </submittedName>
</protein>
<dbReference type="SUPFAM" id="SSF143100">
    <property type="entry name" value="TTHA1013/TTHA0281-like"/>
    <property type="match status" value="1"/>
</dbReference>
<dbReference type="InterPro" id="IPR035069">
    <property type="entry name" value="TTHA1013/TTHA0281-like"/>
</dbReference>
<dbReference type="RefSeq" id="WP_129203665.1">
    <property type="nucleotide sequence ID" value="NZ_CP035495.1"/>
</dbReference>
<dbReference type="OrthoDB" id="5297106at2"/>
<sequence>MNAADRYCYRVTWSAEDQKFAGTVLELPLLCWLGPDRDSAIAGIQRLAYDVVERIEAKGRTVPVPLADRNYSGEFRLRISPETHRRLTEKAAEQRVSLNQLVSDHLALV</sequence>
<evidence type="ECO:0000313" key="2">
    <source>
        <dbReference type="Proteomes" id="UP000291758"/>
    </source>
</evidence>
<dbReference type="GO" id="GO:0006355">
    <property type="term" value="P:regulation of DNA-templated transcription"/>
    <property type="evidence" value="ECO:0007669"/>
    <property type="project" value="InterPro"/>
</dbReference>
<dbReference type="Proteomes" id="UP000291758">
    <property type="component" value="Chromosome"/>
</dbReference>
<keyword evidence="2" id="KW-1185">Reference proteome</keyword>
<dbReference type="AlphaFoldDB" id="A0A4V0YE51"/>
<dbReference type="InterPro" id="IPR008651">
    <property type="entry name" value="Uncharacterised_HicB"/>
</dbReference>
<name>A0A4V0YE51_9MICO</name>
<dbReference type="Pfam" id="PF05534">
    <property type="entry name" value="HicB"/>
    <property type="match status" value="1"/>
</dbReference>
<dbReference type="InterPro" id="IPR010985">
    <property type="entry name" value="Ribbon_hlx_hlx"/>
</dbReference>
<organism evidence="1 2">
    <name type="scientific">Xylanimonas allomyrinae</name>
    <dbReference type="NCBI Taxonomy" id="2509459"/>
    <lineage>
        <taxon>Bacteria</taxon>
        <taxon>Bacillati</taxon>
        <taxon>Actinomycetota</taxon>
        <taxon>Actinomycetes</taxon>
        <taxon>Micrococcales</taxon>
        <taxon>Promicromonosporaceae</taxon>
        <taxon>Xylanimonas</taxon>
    </lineage>
</organism>
<proteinExistence type="predicted"/>
<evidence type="ECO:0000313" key="1">
    <source>
        <dbReference type="EMBL" id="QAY62991.1"/>
    </source>
</evidence>
<reference evidence="1 2" key="1">
    <citation type="submission" date="2019-01" db="EMBL/GenBank/DDBJ databases">
        <title>Genome sequencing of strain 2JSPR-7.</title>
        <authorList>
            <person name="Heo J."/>
            <person name="Kim S.-J."/>
            <person name="Kim J.-S."/>
            <person name="Hong S.-B."/>
            <person name="Kwon S.-W."/>
        </authorList>
    </citation>
    <scope>NUCLEOTIDE SEQUENCE [LARGE SCALE GENOMIC DNA]</scope>
    <source>
        <strain evidence="1 2">2JSPR-7</strain>
    </source>
</reference>
<accession>A0A4V0YE51</accession>
<dbReference type="EMBL" id="CP035495">
    <property type="protein sequence ID" value="QAY62991.1"/>
    <property type="molecule type" value="Genomic_DNA"/>
</dbReference>
<gene>
    <name evidence="1" type="ORF">ET495_06745</name>
</gene>
<dbReference type="KEGG" id="xyl:ET495_06745"/>